<dbReference type="Pfam" id="PF00356">
    <property type="entry name" value="LacI"/>
    <property type="match status" value="1"/>
</dbReference>
<evidence type="ECO:0000259" key="4">
    <source>
        <dbReference type="PROSITE" id="PS50932"/>
    </source>
</evidence>
<dbReference type="Proteomes" id="UP000485621">
    <property type="component" value="Unassembled WGS sequence"/>
</dbReference>
<feature type="domain" description="HTH lacI-type" evidence="4">
    <location>
        <begin position="5"/>
        <end position="60"/>
    </location>
</feature>
<dbReference type="EMBL" id="MWDB01000070">
    <property type="protein sequence ID" value="OQB39868.1"/>
    <property type="molecule type" value="Genomic_DNA"/>
</dbReference>
<dbReference type="SUPFAM" id="SSF53822">
    <property type="entry name" value="Periplasmic binding protein-like I"/>
    <property type="match status" value="1"/>
</dbReference>
<evidence type="ECO:0000256" key="2">
    <source>
        <dbReference type="ARBA" id="ARBA00023125"/>
    </source>
</evidence>
<dbReference type="InterPro" id="IPR028082">
    <property type="entry name" value="Peripla_BP_I"/>
</dbReference>
<dbReference type="SMART" id="SM00354">
    <property type="entry name" value="HTH_LACI"/>
    <property type="match status" value="1"/>
</dbReference>
<dbReference type="GO" id="GO:0000976">
    <property type="term" value="F:transcription cis-regulatory region binding"/>
    <property type="evidence" value="ECO:0007669"/>
    <property type="project" value="TreeGrafter"/>
</dbReference>
<sequence>MKKRVTIRDIAKASGVSISSVSNVINGKDNKLNPATKERIVAVMKELKYEPDFTAQCLSSGKSRLIGIIMPISEGSKNVKENPFYFEFMLGVESVATNAGYDVLISGIVREKGYRDFILRRNLDGIILVGRFDEHVYSELEEIGIPVISVDHDQREITNCQNILTDNYAGGVSAANWLVEKGHKKIGIVTGPMIGICKDRFEGFRDGLAGKGIELKKENIIMTEVSYNGGISIAEQTAALDVTAVFVVADIMAFGVMNILSKKGIKVPEKLSIIGFDNVVTCMFITPGLTTISQNVLEKGKNAAARMLKRISRDDLEQSDIIMPVEVIERESVKEIKKKL</sequence>
<dbReference type="Gene3D" id="1.10.260.40">
    <property type="entry name" value="lambda repressor-like DNA-binding domains"/>
    <property type="match status" value="1"/>
</dbReference>
<dbReference type="PANTHER" id="PTHR30146">
    <property type="entry name" value="LACI-RELATED TRANSCRIPTIONAL REPRESSOR"/>
    <property type="match status" value="1"/>
</dbReference>
<gene>
    <name evidence="5" type="primary">cytR</name>
    <name evidence="5" type="ORF">BWY04_01507</name>
</gene>
<dbReference type="Gene3D" id="3.40.50.2300">
    <property type="match status" value="2"/>
</dbReference>
<dbReference type="InterPro" id="IPR046335">
    <property type="entry name" value="LacI/GalR-like_sensor"/>
</dbReference>
<dbReference type="GO" id="GO:0003700">
    <property type="term" value="F:DNA-binding transcription factor activity"/>
    <property type="evidence" value="ECO:0007669"/>
    <property type="project" value="TreeGrafter"/>
</dbReference>
<dbReference type="PROSITE" id="PS00356">
    <property type="entry name" value="HTH_LACI_1"/>
    <property type="match status" value="1"/>
</dbReference>
<dbReference type="InterPro" id="IPR000843">
    <property type="entry name" value="HTH_LacI"/>
</dbReference>
<dbReference type="AlphaFoldDB" id="A0A1V5ZI98"/>
<keyword evidence="2" id="KW-0238">DNA-binding</keyword>
<evidence type="ECO:0000256" key="1">
    <source>
        <dbReference type="ARBA" id="ARBA00023015"/>
    </source>
</evidence>
<dbReference type="PANTHER" id="PTHR30146:SF109">
    <property type="entry name" value="HTH-TYPE TRANSCRIPTIONAL REGULATOR GALS"/>
    <property type="match status" value="1"/>
</dbReference>
<organism evidence="5">
    <name type="scientific">candidate division CPR1 bacterium ADurb.Bin160</name>
    <dbReference type="NCBI Taxonomy" id="1852826"/>
    <lineage>
        <taxon>Bacteria</taxon>
        <taxon>candidate division CPR1</taxon>
    </lineage>
</organism>
<reference evidence="5" key="1">
    <citation type="submission" date="2017-02" db="EMBL/GenBank/DDBJ databases">
        <title>Delving into the versatile metabolic prowess of the omnipresent phylum Bacteroidetes.</title>
        <authorList>
            <person name="Nobu M.K."/>
            <person name="Mei R."/>
            <person name="Narihiro T."/>
            <person name="Kuroda K."/>
            <person name="Liu W.-T."/>
        </authorList>
    </citation>
    <scope>NUCLEOTIDE SEQUENCE</scope>
    <source>
        <strain evidence="5">ADurb.Bin160</strain>
    </source>
</reference>
<comment type="caution">
    <text evidence="5">The sequence shown here is derived from an EMBL/GenBank/DDBJ whole genome shotgun (WGS) entry which is preliminary data.</text>
</comment>
<accession>A0A1V5ZI98</accession>
<dbReference type="CDD" id="cd06267">
    <property type="entry name" value="PBP1_LacI_sugar_binding-like"/>
    <property type="match status" value="1"/>
</dbReference>
<dbReference type="CDD" id="cd01392">
    <property type="entry name" value="HTH_LacI"/>
    <property type="match status" value="1"/>
</dbReference>
<dbReference type="SUPFAM" id="SSF47413">
    <property type="entry name" value="lambda repressor-like DNA-binding domains"/>
    <property type="match status" value="1"/>
</dbReference>
<dbReference type="PROSITE" id="PS50932">
    <property type="entry name" value="HTH_LACI_2"/>
    <property type="match status" value="1"/>
</dbReference>
<keyword evidence="1" id="KW-0805">Transcription regulation</keyword>
<evidence type="ECO:0000313" key="5">
    <source>
        <dbReference type="EMBL" id="OQB39868.1"/>
    </source>
</evidence>
<name>A0A1V5ZI98_9BACT</name>
<proteinExistence type="predicted"/>
<dbReference type="Pfam" id="PF13377">
    <property type="entry name" value="Peripla_BP_3"/>
    <property type="match status" value="1"/>
</dbReference>
<evidence type="ECO:0000256" key="3">
    <source>
        <dbReference type="ARBA" id="ARBA00023163"/>
    </source>
</evidence>
<dbReference type="InterPro" id="IPR010982">
    <property type="entry name" value="Lambda_DNA-bd_dom_sf"/>
</dbReference>
<keyword evidence="3" id="KW-0804">Transcription</keyword>
<protein>
    <submittedName>
        <fullName evidence="5">HTH-type transcriptional repressor CytR</fullName>
    </submittedName>
</protein>